<dbReference type="InterPro" id="IPR050397">
    <property type="entry name" value="Env_Response_Regulators"/>
</dbReference>
<dbReference type="RefSeq" id="WP_377474959.1">
    <property type="nucleotide sequence ID" value="NZ_JBHLWN010000123.1"/>
</dbReference>
<keyword evidence="3" id="KW-0010">Activator</keyword>
<dbReference type="SUPFAM" id="SSF51206">
    <property type="entry name" value="cAMP-binding domain-like"/>
    <property type="match status" value="1"/>
</dbReference>
<dbReference type="InterPro" id="IPR012318">
    <property type="entry name" value="HTH_CRP"/>
</dbReference>
<protein>
    <submittedName>
        <fullName evidence="7">Crp/Fnr family transcriptional regulator</fullName>
    </submittedName>
</protein>
<evidence type="ECO:0000256" key="4">
    <source>
        <dbReference type="ARBA" id="ARBA00023163"/>
    </source>
</evidence>
<feature type="domain" description="Cyclic nucleotide-binding" evidence="5">
    <location>
        <begin position="13"/>
        <end position="133"/>
    </location>
</feature>
<dbReference type="SMART" id="SM00100">
    <property type="entry name" value="cNMP"/>
    <property type="match status" value="1"/>
</dbReference>
<dbReference type="Gene3D" id="1.10.10.10">
    <property type="entry name" value="Winged helix-like DNA-binding domain superfamily/Winged helix DNA-binding domain"/>
    <property type="match status" value="1"/>
</dbReference>
<evidence type="ECO:0000313" key="8">
    <source>
        <dbReference type="Proteomes" id="UP001589776"/>
    </source>
</evidence>
<keyword evidence="2" id="KW-0238">DNA-binding</keyword>
<dbReference type="Pfam" id="PF00027">
    <property type="entry name" value="cNMP_binding"/>
    <property type="match status" value="1"/>
</dbReference>
<gene>
    <name evidence="7" type="ORF">ACFFK0_29865</name>
</gene>
<keyword evidence="8" id="KW-1185">Reference proteome</keyword>
<dbReference type="PANTHER" id="PTHR24567">
    <property type="entry name" value="CRP FAMILY TRANSCRIPTIONAL REGULATORY PROTEIN"/>
    <property type="match status" value="1"/>
</dbReference>
<organism evidence="7 8">
    <name type="scientific">Paenibacillus chartarius</name>
    <dbReference type="NCBI Taxonomy" id="747481"/>
    <lineage>
        <taxon>Bacteria</taxon>
        <taxon>Bacillati</taxon>
        <taxon>Bacillota</taxon>
        <taxon>Bacilli</taxon>
        <taxon>Bacillales</taxon>
        <taxon>Paenibacillaceae</taxon>
        <taxon>Paenibacillus</taxon>
    </lineage>
</organism>
<keyword evidence="1" id="KW-0805">Transcription regulation</keyword>
<accession>A0ABV6DVB8</accession>
<dbReference type="InterPro" id="IPR036388">
    <property type="entry name" value="WH-like_DNA-bd_sf"/>
</dbReference>
<dbReference type="SUPFAM" id="SSF46785">
    <property type="entry name" value="Winged helix' DNA-binding domain"/>
    <property type="match status" value="1"/>
</dbReference>
<evidence type="ECO:0000259" key="6">
    <source>
        <dbReference type="PROSITE" id="PS51063"/>
    </source>
</evidence>
<evidence type="ECO:0000256" key="2">
    <source>
        <dbReference type="ARBA" id="ARBA00023125"/>
    </source>
</evidence>
<sequence>MSTFERLFRNSPLFEGYKQEDFRLLTGLIRERRYPQGTILFLEGDLGDECFLIKSGTVKIYRFDESKEVILALLRKGDYFGEMAMMQEGLTRSASAEILETSYLYSIHRRDFLAFLEQNPKLCIRLLEATMNRLRKANEQIYDLTLLDLKPRILKTMKRLSLEHGDRTADGSIVVPIKLTHQQLASMVGATRVAVTRIINSLQKEQIIKFDKKLLVILRPDLL</sequence>
<reference evidence="7 8" key="1">
    <citation type="submission" date="2024-09" db="EMBL/GenBank/DDBJ databases">
        <authorList>
            <person name="Sun Q."/>
            <person name="Mori K."/>
        </authorList>
    </citation>
    <scope>NUCLEOTIDE SEQUENCE [LARGE SCALE GENOMIC DNA]</scope>
    <source>
        <strain evidence="7 8">CCM 7759</strain>
    </source>
</reference>
<dbReference type="InterPro" id="IPR014710">
    <property type="entry name" value="RmlC-like_jellyroll"/>
</dbReference>
<evidence type="ECO:0000259" key="5">
    <source>
        <dbReference type="PROSITE" id="PS50042"/>
    </source>
</evidence>
<dbReference type="Pfam" id="PF13545">
    <property type="entry name" value="HTH_Crp_2"/>
    <property type="match status" value="1"/>
</dbReference>
<dbReference type="Proteomes" id="UP001589776">
    <property type="component" value="Unassembled WGS sequence"/>
</dbReference>
<dbReference type="EMBL" id="JBHLWN010000123">
    <property type="protein sequence ID" value="MFC0216608.1"/>
    <property type="molecule type" value="Genomic_DNA"/>
</dbReference>
<proteinExistence type="predicted"/>
<dbReference type="Gene3D" id="2.60.120.10">
    <property type="entry name" value="Jelly Rolls"/>
    <property type="match status" value="1"/>
</dbReference>
<evidence type="ECO:0000256" key="1">
    <source>
        <dbReference type="ARBA" id="ARBA00023015"/>
    </source>
</evidence>
<keyword evidence="4" id="KW-0804">Transcription</keyword>
<dbReference type="InterPro" id="IPR018490">
    <property type="entry name" value="cNMP-bd_dom_sf"/>
</dbReference>
<name>A0ABV6DVB8_9BACL</name>
<evidence type="ECO:0000313" key="7">
    <source>
        <dbReference type="EMBL" id="MFC0216608.1"/>
    </source>
</evidence>
<comment type="caution">
    <text evidence="7">The sequence shown here is derived from an EMBL/GenBank/DDBJ whole genome shotgun (WGS) entry which is preliminary data.</text>
</comment>
<feature type="domain" description="HTH crp-type" evidence="6">
    <location>
        <begin position="147"/>
        <end position="221"/>
    </location>
</feature>
<dbReference type="CDD" id="cd00038">
    <property type="entry name" value="CAP_ED"/>
    <property type="match status" value="1"/>
</dbReference>
<dbReference type="SMART" id="SM00419">
    <property type="entry name" value="HTH_CRP"/>
    <property type="match status" value="1"/>
</dbReference>
<dbReference type="InterPro" id="IPR036390">
    <property type="entry name" value="WH_DNA-bd_sf"/>
</dbReference>
<dbReference type="PROSITE" id="PS50042">
    <property type="entry name" value="CNMP_BINDING_3"/>
    <property type="match status" value="1"/>
</dbReference>
<dbReference type="InterPro" id="IPR000595">
    <property type="entry name" value="cNMP-bd_dom"/>
</dbReference>
<evidence type="ECO:0000256" key="3">
    <source>
        <dbReference type="ARBA" id="ARBA00023159"/>
    </source>
</evidence>
<dbReference type="PROSITE" id="PS51063">
    <property type="entry name" value="HTH_CRP_2"/>
    <property type="match status" value="1"/>
</dbReference>
<dbReference type="PANTHER" id="PTHR24567:SF74">
    <property type="entry name" value="HTH-TYPE TRANSCRIPTIONAL REGULATOR ARCR"/>
    <property type="match status" value="1"/>
</dbReference>